<evidence type="ECO:0000313" key="9">
    <source>
        <dbReference type="Proteomes" id="UP000573327"/>
    </source>
</evidence>
<dbReference type="Proteomes" id="UP000573327">
    <property type="component" value="Unassembled WGS sequence"/>
</dbReference>
<evidence type="ECO:0000256" key="4">
    <source>
        <dbReference type="ARBA" id="ARBA00023125"/>
    </source>
</evidence>
<evidence type="ECO:0000256" key="5">
    <source>
        <dbReference type="ARBA" id="ARBA00023163"/>
    </source>
</evidence>
<keyword evidence="2" id="KW-0805">Transcription regulation</keyword>
<dbReference type="SUPFAM" id="SSF88946">
    <property type="entry name" value="Sigma2 domain of RNA polymerase sigma factors"/>
    <property type="match status" value="1"/>
</dbReference>
<dbReference type="Pfam" id="PF04542">
    <property type="entry name" value="Sigma70_r2"/>
    <property type="match status" value="1"/>
</dbReference>
<keyword evidence="4" id="KW-0238">DNA-binding</keyword>
<keyword evidence="9" id="KW-1185">Reference proteome</keyword>
<dbReference type="InterPro" id="IPR013325">
    <property type="entry name" value="RNA_pol_sigma_r2"/>
</dbReference>
<evidence type="ECO:0000256" key="2">
    <source>
        <dbReference type="ARBA" id="ARBA00023015"/>
    </source>
</evidence>
<dbReference type="PANTHER" id="PTHR43133:SF50">
    <property type="entry name" value="ECF RNA POLYMERASE SIGMA FACTOR SIGM"/>
    <property type="match status" value="1"/>
</dbReference>
<name>A0A7W7WG47_9ACTN</name>
<dbReference type="GO" id="GO:0003677">
    <property type="term" value="F:DNA binding"/>
    <property type="evidence" value="ECO:0007669"/>
    <property type="project" value="UniProtKB-KW"/>
</dbReference>
<feature type="domain" description="RNA polymerase sigma-70 region 2" evidence="6">
    <location>
        <begin position="26"/>
        <end position="87"/>
    </location>
</feature>
<dbReference type="InterPro" id="IPR013324">
    <property type="entry name" value="RNA_pol_sigma_r3/r4-like"/>
</dbReference>
<evidence type="ECO:0000256" key="3">
    <source>
        <dbReference type="ARBA" id="ARBA00023082"/>
    </source>
</evidence>
<dbReference type="EMBL" id="JACHJR010000001">
    <property type="protein sequence ID" value="MBB4945255.1"/>
    <property type="molecule type" value="Genomic_DNA"/>
</dbReference>
<evidence type="ECO:0000256" key="1">
    <source>
        <dbReference type="ARBA" id="ARBA00010641"/>
    </source>
</evidence>
<accession>A0A7W7WG47</accession>
<dbReference type="Pfam" id="PF08281">
    <property type="entry name" value="Sigma70_r4_2"/>
    <property type="match status" value="1"/>
</dbReference>
<dbReference type="RefSeq" id="WP_184911623.1">
    <property type="nucleotide sequence ID" value="NZ_JACHJR010000001.1"/>
</dbReference>
<dbReference type="GO" id="GO:0006352">
    <property type="term" value="P:DNA-templated transcription initiation"/>
    <property type="evidence" value="ECO:0007669"/>
    <property type="project" value="InterPro"/>
</dbReference>
<dbReference type="PANTHER" id="PTHR43133">
    <property type="entry name" value="RNA POLYMERASE ECF-TYPE SIGMA FACTO"/>
    <property type="match status" value="1"/>
</dbReference>
<dbReference type="InterPro" id="IPR013249">
    <property type="entry name" value="RNA_pol_sigma70_r4_t2"/>
</dbReference>
<sequence length="176" mass="19637">MRHTTEHDPGPDRPTDFLEFAAGRGPHLVRTAFLLTGGDGHLAEDLAQETLGRMFVKWRTVSRMTNPAGYAQATLVNTFLTYKRRRSSGEHVTDTFSETPVSDTDPALRLTLLRALAQLPPQDRAVLVLRFWEDRSVEETAAVLKLRPGATRTRCGRALERLRSVLGTELAELATK</sequence>
<organism evidence="8 9">
    <name type="scientific">Kitasatospora gansuensis</name>
    <dbReference type="NCBI Taxonomy" id="258050"/>
    <lineage>
        <taxon>Bacteria</taxon>
        <taxon>Bacillati</taxon>
        <taxon>Actinomycetota</taxon>
        <taxon>Actinomycetes</taxon>
        <taxon>Kitasatosporales</taxon>
        <taxon>Streptomycetaceae</taxon>
        <taxon>Kitasatospora</taxon>
    </lineage>
</organism>
<dbReference type="GO" id="GO:0016987">
    <property type="term" value="F:sigma factor activity"/>
    <property type="evidence" value="ECO:0007669"/>
    <property type="project" value="UniProtKB-KW"/>
</dbReference>
<comment type="caution">
    <text evidence="8">The sequence shown here is derived from an EMBL/GenBank/DDBJ whole genome shotgun (WGS) entry which is preliminary data.</text>
</comment>
<dbReference type="InterPro" id="IPR039425">
    <property type="entry name" value="RNA_pol_sigma-70-like"/>
</dbReference>
<dbReference type="CDD" id="cd06171">
    <property type="entry name" value="Sigma70_r4"/>
    <property type="match status" value="1"/>
</dbReference>
<proteinExistence type="inferred from homology"/>
<dbReference type="Gene3D" id="1.10.10.10">
    <property type="entry name" value="Winged helix-like DNA-binding domain superfamily/Winged helix DNA-binding domain"/>
    <property type="match status" value="1"/>
</dbReference>
<evidence type="ECO:0000313" key="8">
    <source>
        <dbReference type="EMBL" id="MBB4945255.1"/>
    </source>
</evidence>
<dbReference type="Gene3D" id="1.10.1740.10">
    <property type="match status" value="1"/>
</dbReference>
<dbReference type="InterPro" id="IPR007627">
    <property type="entry name" value="RNA_pol_sigma70_r2"/>
</dbReference>
<evidence type="ECO:0000259" key="7">
    <source>
        <dbReference type="Pfam" id="PF08281"/>
    </source>
</evidence>
<evidence type="ECO:0000259" key="6">
    <source>
        <dbReference type="Pfam" id="PF04542"/>
    </source>
</evidence>
<dbReference type="InterPro" id="IPR014284">
    <property type="entry name" value="RNA_pol_sigma-70_dom"/>
</dbReference>
<dbReference type="InterPro" id="IPR014325">
    <property type="entry name" value="RNA_pol_sigma-E_actinobac"/>
</dbReference>
<protein>
    <submittedName>
        <fullName evidence="8">RNA polymerase sigma-70 factor (Sigma-E family)</fullName>
    </submittedName>
</protein>
<reference evidence="8 9" key="1">
    <citation type="submission" date="2020-08" db="EMBL/GenBank/DDBJ databases">
        <title>Sequencing the genomes of 1000 actinobacteria strains.</title>
        <authorList>
            <person name="Klenk H.-P."/>
        </authorList>
    </citation>
    <scope>NUCLEOTIDE SEQUENCE [LARGE SCALE GENOMIC DNA]</scope>
    <source>
        <strain evidence="8 9">DSM 44786</strain>
    </source>
</reference>
<dbReference type="NCBIfam" id="TIGR02937">
    <property type="entry name" value="sigma70-ECF"/>
    <property type="match status" value="1"/>
</dbReference>
<dbReference type="AlphaFoldDB" id="A0A7W7WG47"/>
<dbReference type="SUPFAM" id="SSF88659">
    <property type="entry name" value="Sigma3 and sigma4 domains of RNA polymerase sigma factors"/>
    <property type="match status" value="1"/>
</dbReference>
<gene>
    <name evidence="8" type="ORF">F4556_000790</name>
</gene>
<comment type="similarity">
    <text evidence="1">Belongs to the sigma-70 factor family. ECF subfamily.</text>
</comment>
<keyword evidence="3" id="KW-0731">Sigma factor</keyword>
<dbReference type="InterPro" id="IPR036388">
    <property type="entry name" value="WH-like_DNA-bd_sf"/>
</dbReference>
<feature type="domain" description="RNA polymerase sigma factor 70 region 4 type 2" evidence="7">
    <location>
        <begin position="111"/>
        <end position="162"/>
    </location>
</feature>
<keyword evidence="5" id="KW-0804">Transcription</keyword>
<dbReference type="NCBIfam" id="TIGR02983">
    <property type="entry name" value="SigE-fam_strep"/>
    <property type="match status" value="1"/>
</dbReference>